<dbReference type="InterPro" id="IPR036291">
    <property type="entry name" value="NAD(P)-bd_dom_sf"/>
</dbReference>
<dbReference type="PRINTS" id="PR00081">
    <property type="entry name" value="GDHRDH"/>
</dbReference>
<evidence type="ECO:0008006" key="9">
    <source>
        <dbReference type="Google" id="ProtNLM"/>
    </source>
</evidence>
<dbReference type="CDD" id="cd05233">
    <property type="entry name" value="SDR_c"/>
    <property type="match status" value="1"/>
</dbReference>
<dbReference type="EMBL" id="SPOI01000227">
    <property type="protein sequence ID" value="TIB31510.1"/>
    <property type="molecule type" value="Genomic_DNA"/>
</dbReference>
<evidence type="ECO:0000313" key="5">
    <source>
        <dbReference type="EMBL" id="TIB07865.1"/>
    </source>
</evidence>
<dbReference type="Pfam" id="PF13561">
    <property type="entry name" value="adh_short_C2"/>
    <property type="match status" value="1"/>
</dbReference>
<dbReference type="Proteomes" id="UP000310689">
    <property type="component" value="Unassembled WGS sequence"/>
</dbReference>
<gene>
    <name evidence="6" type="ORF">E3P86_03313</name>
    <name evidence="5" type="ORF">E3P90_03881</name>
</gene>
<dbReference type="SUPFAM" id="SSF51735">
    <property type="entry name" value="NAD(P)-binding Rossmann-fold domains"/>
    <property type="match status" value="1"/>
</dbReference>
<feature type="region of interest" description="Disordered" evidence="4">
    <location>
        <begin position="236"/>
        <end position="259"/>
    </location>
</feature>
<dbReference type="OrthoDB" id="3819888at2759"/>
<evidence type="ECO:0000313" key="6">
    <source>
        <dbReference type="EMBL" id="TIB31510.1"/>
    </source>
</evidence>
<dbReference type="InterPro" id="IPR020904">
    <property type="entry name" value="Sc_DH/Rdtase_CS"/>
</dbReference>
<reference evidence="7 8" key="1">
    <citation type="submission" date="2019-03" db="EMBL/GenBank/DDBJ databases">
        <title>Sequencing 23 genomes of Wallemia ichthyophaga.</title>
        <authorList>
            <person name="Gostincar C."/>
        </authorList>
    </citation>
    <scope>NUCLEOTIDE SEQUENCE [LARGE SCALE GENOMIC DNA]</scope>
    <source>
        <strain evidence="6 8">EXF-6200</strain>
        <strain evidence="5 7">EXF-8621</strain>
    </source>
</reference>
<organism evidence="6 8">
    <name type="scientific">Wallemia ichthyophaga</name>
    <dbReference type="NCBI Taxonomy" id="245174"/>
    <lineage>
        <taxon>Eukaryota</taxon>
        <taxon>Fungi</taxon>
        <taxon>Dikarya</taxon>
        <taxon>Basidiomycota</taxon>
        <taxon>Wallemiomycotina</taxon>
        <taxon>Wallemiomycetes</taxon>
        <taxon>Wallemiales</taxon>
        <taxon>Wallemiaceae</taxon>
        <taxon>Wallemia</taxon>
    </lineage>
</organism>
<comment type="caution">
    <text evidence="6">The sequence shown here is derived from an EMBL/GenBank/DDBJ whole genome shotgun (WGS) entry which is preliminary data.</text>
</comment>
<dbReference type="GO" id="GO:0016491">
    <property type="term" value="F:oxidoreductase activity"/>
    <property type="evidence" value="ECO:0007669"/>
    <property type="project" value="UniProtKB-KW"/>
</dbReference>
<dbReference type="FunFam" id="3.40.50.720:FF:000084">
    <property type="entry name" value="Short-chain dehydrogenase reductase"/>
    <property type="match status" value="1"/>
</dbReference>
<evidence type="ECO:0000256" key="3">
    <source>
        <dbReference type="ARBA" id="ARBA00023002"/>
    </source>
</evidence>
<dbReference type="PRINTS" id="PR00080">
    <property type="entry name" value="SDRFAMILY"/>
</dbReference>
<keyword evidence="2" id="KW-0521">NADP</keyword>
<accession>A0A4T0KNE3</accession>
<dbReference type="InterPro" id="IPR002347">
    <property type="entry name" value="SDR_fam"/>
</dbReference>
<proteinExistence type="inferred from homology"/>
<keyword evidence="3" id="KW-0560">Oxidoreductase</keyword>
<dbReference type="Gene3D" id="3.40.50.720">
    <property type="entry name" value="NAD(P)-binding Rossmann-like Domain"/>
    <property type="match status" value="1"/>
</dbReference>
<name>A0A4T0KNE3_WALIC</name>
<dbReference type="Proteomes" id="UP000306954">
    <property type="component" value="Unassembled WGS sequence"/>
</dbReference>
<evidence type="ECO:0000313" key="7">
    <source>
        <dbReference type="Proteomes" id="UP000306954"/>
    </source>
</evidence>
<dbReference type="PANTHER" id="PTHR43618:SF4">
    <property type="entry name" value="SHORT CHAIN DEHYDROGENASE_REDUCTASE FAMILY (AFU_ORTHOLOGUE AFUA_7G04540)"/>
    <property type="match status" value="1"/>
</dbReference>
<dbReference type="PROSITE" id="PS00061">
    <property type="entry name" value="ADH_SHORT"/>
    <property type="match status" value="1"/>
</dbReference>
<evidence type="ECO:0000313" key="8">
    <source>
        <dbReference type="Proteomes" id="UP000310689"/>
    </source>
</evidence>
<evidence type="ECO:0000256" key="2">
    <source>
        <dbReference type="ARBA" id="ARBA00022857"/>
    </source>
</evidence>
<dbReference type="AlphaFoldDB" id="A0A4T0KNE3"/>
<evidence type="ECO:0000256" key="1">
    <source>
        <dbReference type="ARBA" id="ARBA00006484"/>
    </source>
</evidence>
<dbReference type="InterPro" id="IPR052178">
    <property type="entry name" value="Sec_Metab_Biosynth_SDR"/>
</dbReference>
<dbReference type="EMBL" id="SPOF01000073">
    <property type="protein sequence ID" value="TIB07865.1"/>
    <property type="molecule type" value="Genomic_DNA"/>
</dbReference>
<dbReference type="PANTHER" id="PTHR43618">
    <property type="entry name" value="7-ALPHA-HYDROXYSTEROID DEHYDROGENASE"/>
    <property type="match status" value="1"/>
</dbReference>
<protein>
    <recommendedName>
        <fullName evidence="9">Rhamnolipids biosynthesis 3-oxoacyl-reductase</fullName>
    </recommendedName>
</protein>
<evidence type="ECO:0000256" key="4">
    <source>
        <dbReference type="SAM" id="MobiDB-lite"/>
    </source>
</evidence>
<sequence length="296" mass="31768">MASNDQASNNNSEFRLDNLFSTKGKLALVSGGGSGIGLMISQALAVNGAHVYIFSRSEKVRLVAETYNKGDISGKITALQGDVTSKESIKSLVEEYSKHEDRLDILVNNSGIAGSTVNFSTNSVEELSNNLFNSDTFENWEEVMRTNVSSAYFVSAAFLPLLNKSSETQKGWSATILNVTSISGSVKITQHHPAYNCSKAAANYLTKSLANELNLNGFKIRVNAVAPGVFGSEMTAGGSSANQKSKIENDKYKSLPSGRVGDDKDMAQAALFLILDQYVNAQSIIVDGGYQVNHGQ</sequence>
<comment type="similarity">
    <text evidence="1">Belongs to the short-chain dehydrogenases/reductases (SDR) family.</text>
</comment>